<dbReference type="AlphaFoldDB" id="A0AAV7FEE1"/>
<evidence type="ECO:0000256" key="1">
    <source>
        <dbReference type="SAM" id="Coils"/>
    </source>
</evidence>
<organism evidence="2 3">
    <name type="scientific">Aristolochia fimbriata</name>
    <name type="common">White veined hardy Dutchman's pipe vine</name>
    <dbReference type="NCBI Taxonomy" id="158543"/>
    <lineage>
        <taxon>Eukaryota</taxon>
        <taxon>Viridiplantae</taxon>
        <taxon>Streptophyta</taxon>
        <taxon>Embryophyta</taxon>
        <taxon>Tracheophyta</taxon>
        <taxon>Spermatophyta</taxon>
        <taxon>Magnoliopsida</taxon>
        <taxon>Magnoliidae</taxon>
        <taxon>Piperales</taxon>
        <taxon>Aristolochiaceae</taxon>
        <taxon>Aristolochia</taxon>
    </lineage>
</organism>
<name>A0AAV7FEE1_ARIFI</name>
<evidence type="ECO:0000313" key="2">
    <source>
        <dbReference type="EMBL" id="KAG9459570.1"/>
    </source>
</evidence>
<reference evidence="2 3" key="1">
    <citation type="submission" date="2021-07" db="EMBL/GenBank/DDBJ databases">
        <title>The Aristolochia fimbriata genome: insights into angiosperm evolution, floral development and chemical biosynthesis.</title>
        <authorList>
            <person name="Jiao Y."/>
        </authorList>
    </citation>
    <scope>NUCLEOTIDE SEQUENCE [LARGE SCALE GENOMIC DNA]</scope>
    <source>
        <strain evidence="2">IBCAS-2021</strain>
        <tissue evidence="2">Leaf</tissue>
    </source>
</reference>
<feature type="coiled-coil region" evidence="1">
    <location>
        <begin position="114"/>
        <end position="165"/>
    </location>
</feature>
<accession>A0AAV7FEE1</accession>
<comment type="caution">
    <text evidence="2">The sequence shown here is derived from an EMBL/GenBank/DDBJ whole genome shotgun (WGS) entry which is preliminary data.</text>
</comment>
<protein>
    <submittedName>
        <fullName evidence="2">Uncharacterized protein</fullName>
    </submittedName>
</protein>
<keyword evidence="1" id="KW-0175">Coiled coil</keyword>
<gene>
    <name evidence="2" type="ORF">H6P81_004078</name>
</gene>
<evidence type="ECO:0000313" key="3">
    <source>
        <dbReference type="Proteomes" id="UP000825729"/>
    </source>
</evidence>
<dbReference type="EMBL" id="JAINDJ010000002">
    <property type="protein sequence ID" value="KAG9459570.1"/>
    <property type="molecule type" value="Genomic_DNA"/>
</dbReference>
<keyword evidence="3" id="KW-1185">Reference proteome</keyword>
<sequence length="221" mass="24448">MAMMLNDASICQEKRAILKGTSHLTFTPIIISASESEGTSGGASSSSLTPTDAVMHVMPNNAQPLPVARKHRDVRTEKKCVEVANAFHKRNIADSQDPTVLSPILDKNGLQVILNKLEVLLNKLEVLLSKLEVLLNKLIVLLNKLAVLLNKLAVLLNKLEVLLNKAFFRLLGMHWEKDLLAFDMGSIREGANWCSGWSRSTTFTVIESSCSILINEMRRDS</sequence>
<dbReference type="Proteomes" id="UP000825729">
    <property type="component" value="Unassembled WGS sequence"/>
</dbReference>
<proteinExistence type="predicted"/>